<gene>
    <name evidence="2" type="ORF">EJB05_53922</name>
</gene>
<dbReference type="Gramene" id="TVU00653">
    <property type="protein sequence ID" value="TVU00653"/>
    <property type="gene ID" value="EJB05_53922"/>
</dbReference>
<organism evidence="2 3">
    <name type="scientific">Eragrostis curvula</name>
    <name type="common">weeping love grass</name>
    <dbReference type="NCBI Taxonomy" id="38414"/>
    <lineage>
        <taxon>Eukaryota</taxon>
        <taxon>Viridiplantae</taxon>
        <taxon>Streptophyta</taxon>
        <taxon>Embryophyta</taxon>
        <taxon>Tracheophyta</taxon>
        <taxon>Spermatophyta</taxon>
        <taxon>Magnoliopsida</taxon>
        <taxon>Liliopsida</taxon>
        <taxon>Poales</taxon>
        <taxon>Poaceae</taxon>
        <taxon>PACMAD clade</taxon>
        <taxon>Chloridoideae</taxon>
        <taxon>Eragrostideae</taxon>
        <taxon>Eragrostidinae</taxon>
        <taxon>Eragrostis</taxon>
    </lineage>
</organism>
<feature type="non-terminal residue" evidence="2">
    <location>
        <position position="1"/>
    </location>
</feature>
<reference evidence="2 3" key="1">
    <citation type="journal article" date="2019" name="Sci. Rep.">
        <title>A high-quality genome of Eragrostis curvula grass provides insights into Poaceae evolution and supports new strategies to enhance forage quality.</title>
        <authorList>
            <person name="Carballo J."/>
            <person name="Santos B.A.C.M."/>
            <person name="Zappacosta D."/>
            <person name="Garbus I."/>
            <person name="Selva J.P."/>
            <person name="Gallo C.A."/>
            <person name="Diaz A."/>
            <person name="Albertini E."/>
            <person name="Caccamo M."/>
            <person name="Echenique V."/>
        </authorList>
    </citation>
    <scope>NUCLEOTIDE SEQUENCE [LARGE SCALE GENOMIC DNA]</scope>
    <source>
        <strain evidence="3">cv. Victoria</strain>
        <tissue evidence="2">Leaf</tissue>
    </source>
</reference>
<keyword evidence="1" id="KW-1133">Transmembrane helix</keyword>
<sequence length="240" mass="25513">MRDAEAARGAAAAAVRLVAVPPPMVDIEAAAVRAAAEAVPPHPQAPAPAARRTADTVANAVIYCCLGLMWVGNAAAILVVLARYAVGRTAHAAMVVYVARVLFLGALPVAGLLCLCSVLVLLVRLVRQPPEPPELLMLVEGVYVTAQIHGPERPAARGWRQGGGYFNLVPLLIFVFFWMNVLLVLLLQDRSPSSSCWEDSMTKPALISDMGTGAGSATVMFIFIPYVFTQSQNLETRPGV</sequence>
<keyword evidence="3" id="KW-1185">Reference proteome</keyword>
<dbReference type="OrthoDB" id="719320at2759"/>
<feature type="transmembrane region" description="Helical" evidence="1">
    <location>
        <begin position="97"/>
        <end position="123"/>
    </location>
</feature>
<evidence type="ECO:0000313" key="3">
    <source>
        <dbReference type="Proteomes" id="UP000324897"/>
    </source>
</evidence>
<feature type="transmembrane region" description="Helical" evidence="1">
    <location>
        <begin position="60"/>
        <end position="85"/>
    </location>
</feature>
<dbReference type="Proteomes" id="UP000324897">
    <property type="component" value="Unassembled WGS sequence"/>
</dbReference>
<keyword evidence="1" id="KW-0472">Membrane</keyword>
<feature type="transmembrane region" description="Helical" evidence="1">
    <location>
        <begin position="165"/>
        <end position="187"/>
    </location>
</feature>
<dbReference type="EMBL" id="RWGY01000563">
    <property type="protein sequence ID" value="TVU00653.1"/>
    <property type="molecule type" value="Genomic_DNA"/>
</dbReference>
<evidence type="ECO:0000256" key="1">
    <source>
        <dbReference type="SAM" id="Phobius"/>
    </source>
</evidence>
<accession>A0A5J9SNU2</accession>
<proteinExistence type="predicted"/>
<dbReference type="AlphaFoldDB" id="A0A5J9SNU2"/>
<feature type="transmembrane region" description="Helical" evidence="1">
    <location>
        <begin position="207"/>
        <end position="228"/>
    </location>
</feature>
<protein>
    <submittedName>
        <fullName evidence="2">Uncharacterized protein</fullName>
    </submittedName>
</protein>
<evidence type="ECO:0000313" key="2">
    <source>
        <dbReference type="EMBL" id="TVU00653.1"/>
    </source>
</evidence>
<comment type="caution">
    <text evidence="2">The sequence shown here is derived from an EMBL/GenBank/DDBJ whole genome shotgun (WGS) entry which is preliminary data.</text>
</comment>
<keyword evidence="1" id="KW-0812">Transmembrane</keyword>
<name>A0A5J9SNU2_9POAL</name>